<feature type="signal peptide" evidence="2">
    <location>
        <begin position="1"/>
        <end position="31"/>
    </location>
</feature>
<dbReference type="EMBL" id="NMUH01010339">
    <property type="protein sequence ID" value="MQM20897.1"/>
    <property type="molecule type" value="Genomic_DNA"/>
</dbReference>
<feature type="region of interest" description="Disordered" evidence="1">
    <location>
        <begin position="86"/>
        <end position="113"/>
    </location>
</feature>
<dbReference type="Proteomes" id="UP000652761">
    <property type="component" value="Unassembled WGS sequence"/>
</dbReference>
<keyword evidence="2" id="KW-0732">Signal</keyword>
<gene>
    <name evidence="3" type="ORF">Taro_053928</name>
</gene>
<proteinExistence type="predicted"/>
<feature type="chain" id="PRO_5032803544" evidence="2">
    <location>
        <begin position="32"/>
        <end position="113"/>
    </location>
</feature>
<keyword evidence="4" id="KW-1185">Reference proteome</keyword>
<reference evidence="3" key="1">
    <citation type="submission" date="2017-07" db="EMBL/GenBank/DDBJ databases">
        <title>Taro Niue Genome Assembly and Annotation.</title>
        <authorList>
            <person name="Atibalentja N."/>
            <person name="Keating K."/>
            <person name="Fields C.J."/>
        </authorList>
    </citation>
    <scope>NUCLEOTIDE SEQUENCE</scope>
    <source>
        <strain evidence="3">Niue_2</strain>
        <tissue evidence="3">Leaf</tissue>
    </source>
</reference>
<evidence type="ECO:0000256" key="1">
    <source>
        <dbReference type="SAM" id="MobiDB-lite"/>
    </source>
</evidence>
<evidence type="ECO:0000313" key="4">
    <source>
        <dbReference type="Proteomes" id="UP000652761"/>
    </source>
</evidence>
<evidence type="ECO:0000256" key="2">
    <source>
        <dbReference type="SAM" id="SignalP"/>
    </source>
</evidence>
<name>A0A843XPM9_COLES</name>
<protein>
    <submittedName>
        <fullName evidence="3">Uncharacterized protein</fullName>
    </submittedName>
</protein>
<sequence>MTTCGTLVQRGPRRGSSRLLLLLLGLPVGLPLNPPPLMGWTLELIHCQSDLVLLGSLLSLERVLQLVRPTLCLVWIILTEEHRQSEMQEPLQEGGPVLSYSRPPLTGSGTPST</sequence>
<comment type="caution">
    <text evidence="3">The sequence shown here is derived from an EMBL/GenBank/DDBJ whole genome shotgun (WGS) entry which is preliminary data.</text>
</comment>
<accession>A0A843XPM9</accession>
<dbReference type="AlphaFoldDB" id="A0A843XPM9"/>
<evidence type="ECO:0000313" key="3">
    <source>
        <dbReference type="EMBL" id="MQM20897.1"/>
    </source>
</evidence>
<organism evidence="3 4">
    <name type="scientific">Colocasia esculenta</name>
    <name type="common">Wild taro</name>
    <name type="synonym">Arum esculentum</name>
    <dbReference type="NCBI Taxonomy" id="4460"/>
    <lineage>
        <taxon>Eukaryota</taxon>
        <taxon>Viridiplantae</taxon>
        <taxon>Streptophyta</taxon>
        <taxon>Embryophyta</taxon>
        <taxon>Tracheophyta</taxon>
        <taxon>Spermatophyta</taxon>
        <taxon>Magnoliopsida</taxon>
        <taxon>Liliopsida</taxon>
        <taxon>Araceae</taxon>
        <taxon>Aroideae</taxon>
        <taxon>Colocasieae</taxon>
        <taxon>Colocasia</taxon>
    </lineage>
</organism>